<feature type="compositionally biased region" description="Low complexity" evidence="1">
    <location>
        <begin position="32"/>
        <end position="41"/>
    </location>
</feature>
<dbReference type="AlphaFoldDB" id="A0AA88DH58"/>
<proteinExistence type="predicted"/>
<evidence type="ECO:0000313" key="2">
    <source>
        <dbReference type="EMBL" id="GMN56022.1"/>
    </source>
</evidence>
<dbReference type="EMBL" id="BTGU01000061">
    <property type="protein sequence ID" value="GMN56022.1"/>
    <property type="molecule type" value="Genomic_DNA"/>
</dbReference>
<protein>
    <submittedName>
        <fullName evidence="2">Uncharacterized protein</fullName>
    </submittedName>
</protein>
<gene>
    <name evidence="2" type="ORF">TIFTF001_025151</name>
</gene>
<accession>A0AA88DH58</accession>
<feature type="region of interest" description="Disordered" evidence="1">
    <location>
        <begin position="1"/>
        <end position="41"/>
    </location>
</feature>
<dbReference type="Proteomes" id="UP001187192">
    <property type="component" value="Unassembled WGS sequence"/>
</dbReference>
<comment type="caution">
    <text evidence="2">The sequence shown here is derived from an EMBL/GenBank/DDBJ whole genome shotgun (WGS) entry which is preliminary data.</text>
</comment>
<organism evidence="2 3">
    <name type="scientific">Ficus carica</name>
    <name type="common">Common fig</name>
    <dbReference type="NCBI Taxonomy" id="3494"/>
    <lineage>
        <taxon>Eukaryota</taxon>
        <taxon>Viridiplantae</taxon>
        <taxon>Streptophyta</taxon>
        <taxon>Embryophyta</taxon>
        <taxon>Tracheophyta</taxon>
        <taxon>Spermatophyta</taxon>
        <taxon>Magnoliopsida</taxon>
        <taxon>eudicotyledons</taxon>
        <taxon>Gunneridae</taxon>
        <taxon>Pentapetalae</taxon>
        <taxon>rosids</taxon>
        <taxon>fabids</taxon>
        <taxon>Rosales</taxon>
        <taxon>Moraceae</taxon>
        <taxon>Ficeae</taxon>
        <taxon>Ficus</taxon>
    </lineage>
</organism>
<name>A0AA88DH58_FICCA</name>
<feature type="compositionally biased region" description="Basic and acidic residues" evidence="1">
    <location>
        <begin position="76"/>
        <end position="88"/>
    </location>
</feature>
<evidence type="ECO:0000256" key="1">
    <source>
        <dbReference type="SAM" id="MobiDB-lite"/>
    </source>
</evidence>
<reference evidence="2" key="1">
    <citation type="submission" date="2023-07" db="EMBL/GenBank/DDBJ databases">
        <title>draft genome sequence of fig (Ficus carica).</title>
        <authorList>
            <person name="Takahashi T."/>
            <person name="Nishimura K."/>
        </authorList>
    </citation>
    <scope>NUCLEOTIDE SEQUENCE</scope>
</reference>
<sequence>MTPPSIFSPTSPPFSLSLSLSPPPLSSAGRESTTNSFSSLSLSLSHLLTAVTPPSNHFLETHPPPTTPLRSRPHPRLCEADSDGERQTRLVTSGGAEVGDGDSEERQRRGDATTAMSDGAEADDGESKAVTMNLQRR</sequence>
<feature type="region of interest" description="Disordered" evidence="1">
    <location>
        <begin position="54"/>
        <end position="137"/>
    </location>
</feature>
<evidence type="ECO:0000313" key="3">
    <source>
        <dbReference type="Proteomes" id="UP001187192"/>
    </source>
</evidence>
<feature type="compositionally biased region" description="Low complexity" evidence="1">
    <location>
        <begin position="1"/>
        <end position="20"/>
    </location>
</feature>
<keyword evidence="3" id="KW-1185">Reference proteome</keyword>